<evidence type="ECO:0000313" key="3">
    <source>
        <dbReference type="Proteomes" id="UP000243978"/>
    </source>
</evidence>
<reference evidence="2 3" key="1">
    <citation type="submission" date="2018-04" db="EMBL/GenBank/DDBJ databases">
        <title>Genomic Encyclopedia of Archaeal and Bacterial Type Strains, Phase II (KMG-II): from individual species to whole genera.</title>
        <authorList>
            <person name="Goeker M."/>
        </authorList>
    </citation>
    <scope>NUCLEOTIDE SEQUENCE [LARGE SCALE GENOMIC DNA]</scope>
    <source>
        <strain evidence="2 3">DSM 100977</strain>
    </source>
</reference>
<dbReference type="PANTHER" id="PTHR43640:SF1">
    <property type="entry name" value="THIOREDOXIN-DEPENDENT PEROXIREDOXIN"/>
    <property type="match status" value="1"/>
</dbReference>
<dbReference type="Pfam" id="PF00578">
    <property type="entry name" value="AhpC-TSA"/>
    <property type="match status" value="1"/>
</dbReference>
<dbReference type="CDD" id="cd02969">
    <property type="entry name" value="PRX_like1"/>
    <property type="match status" value="1"/>
</dbReference>
<comment type="caution">
    <text evidence="2">The sequence shown here is derived from an EMBL/GenBank/DDBJ whole genome shotgun (WGS) entry which is preliminary data.</text>
</comment>
<accession>A0A2T6BLQ5</accession>
<sequence length="183" mass="19634">MALLDTPLCDFGAPAPDFSLKTPDGKLVTLDDARGPKGLLVAFVCNHCPYVVAVAARLGEDAKALREMGLGVVAIMSNDYRDYPADAPERMQPFADKYGWDFPYLIDEDQSVGRAYGAVCTPDFFGYNAALGLQYRGRLDSAGMGDASGRVPDLLNAMRAVAETGEGPAEQTPSMGCSIKWSR</sequence>
<dbReference type="PROSITE" id="PS51352">
    <property type="entry name" value="THIOREDOXIN_2"/>
    <property type="match status" value="1"/>
</dbReference>
<evidence type="ECO:0000259" key="1">
    <source>
        <dbReference type="PROSITE" id="PS51352"/>
    </source>
</evidence>
<keyword evidence="3" id="KW-1185">Reference proteome</keyword>
<dbReference type="Gene3D" id="3.40.30.10">
    <property type="entry name" value="Glutaredoxin"/>
    <property type="match status" value="1"/>
</dbReference>
<name>A0A2T6BLQ5_9RHOB</name>
<dbReference type="InterPro" id="IPR036249">
    <property type="entry name" value="Thioredoxin-like_sf"/>
</dbReference>
<evidence type="ECO:0000313" key="2">
    <source>
        <dbReference type="EMBL" id="PTX56989.1"/>
    </source>
</evidence>
<dbReference type="InterPro" id="IPR013766">
    <property type="entry name" value="Thioredoxin_domain"/>
</dbReference>
<dbReference type="RefSeq" id="WP_107845130.1">
    <property type="nucleotide sequence ID" value="NZ_QBKS01000001.1"/>
</dbReference>
<organism evidence="2 3">
    <name type="scientific">Litoreibacter ponti</name>
    <dbReference type="NCBI Taxonomy" id="1510457"/>
    <lineage>
        <taxon>Bacteria</taxon>
        <taxon>Pseudomonadati</taxon>
        <taxon>Pseudomonadota</taxon>
        <taxon>Alphaproteobacteria</taxon>
        <taxon>Rhodobacterales</taxon>
        <taxon>Roseobacteraceae</taxon>
        <taxon>Litoreibacter</taxon>
    </lineage>
</organism>
<dbReference type="GO" id="GO:0016209">
    <property type="term" value="F:antioxidant activity"/>
    <property type="evidence" value="ECO:0007669"/>
    <property type="project" value="InterPro"/>
</dbReference>
<proteinExistence type="predicted"/>
<dbReference type="Proteomes" id="UP000243978">
    <property type="component" value="Unassembled WGS sequence"/>
</dbReference>
<dbReference type="InterPro" id="IPR000866">
    <property type="entry name" value="AhpC/TSA"/>
</dbReference>
<protein>
    <submittedName>
        <fullName evidence="2">AhpC/TSA family protein</fullName>
    </submittedName>
</protein>
<dbReference type="InterPro" id="IPR047262">
    <property type="entry name" value="PRX-like1"/>
</dbReference>
<dbReference type="GO" id="GO:0016491">
    <property type="term" value="F:oxidoreductase activity"/>
    <property type="evidence" value="ECO:0007669"/>
    <property type="project" value="InterPro"/>
</dbReference>
<dbReference type="PANTHER" id="PTHR43640">
    <property type="entry name" value="OS07G0260300 PROTEIN"/>
    <property type="match status" value="1"/>
</dbReference>
<dbReference type="EMBL" id="QBKS01000001">
    <property type="protein sequence ID" value="PTX56989.1"/>
    <property type="molecule type" value="Genomic_DNA"/>
</dbReference>
<dbReference type="SUPFAM" id="SSF52833">
    <property type="entry name" value="Thioredoxin-like"/>
    <property type="match status" value="1"/>
</dbReference>
<dbReference type="AlphaFoldDB" id="A0A2T6BLQ5"/>
<feature type="domain" description="Thioredoxin" evidence="1">
    <location>
        <begin position="9"/>
        <end position="163"/>
    </location>
</feature>
<dbReference type="OrthoDB" id="9809746at2"/>
<gene>
    <name evidence="2" type="ORF">C8N43_1654</name>
</gene>